<dbReference type="EMBL" id="JANRMS010000155">
    <property type="protein sequence ID" value="KAJ3545312.1"/>
    <property type="molecule type" value="Genomic_DNA"/>
</dbReference>
<evidence type="ECO:0000313" key="2">
    <source>
        <dbReference type="Proteomes" id="UP001148629"/>
    </source>
</evidence>
<organism evidence="1 2">
    <name type="scientific">Fusarium decemcellulare</name>
    <dbReference type="NCBI Taxonomy" id="57161"/>
    <lineage>
        <taxon>Eukaryota</taxon>
        <taxon>Fungi</taxon>
        <taxon>Dikarya</taxon>
        <taxon>Ascomycota</taxon>
        <taxon>Pezizomycotina</taxon>
        <taxon>Sordariomycetes</taxon>
        <taxon>Hypocreomycetidae</taxon>
        <taxon>Hypocreales</taxon>
        <taxon>Nectriaceae</taxon>
        <taxon>Fusarium</taxon>
        <taxon>Fusarium decemcellulare species complex</taxon>
    </lineage>
</organism>
<proteinExistence type="predicted"/>
<dbReference type="Proteomes" id="UP001148629">
    <property type="component" value="Unassembled WGS sequence"/>
</dbReference>
<evidence type="ECO:0000313" key="1">
    <source>
        <dbReference type="EMBL" id="KAJ3545312.1"/>
    </source>
</evidence>
<keyword evidence="2" id="KW-1185">Reference proteome</keyword>
<comment type="caution">
    <text evidence="1">The sequence shown here is derived from an EMBL/GenBank/DDBJ whole genome shotgun (WGS) entry which is preliminary data.</text>
</comment>
<reference evidence="1" key="1">
    <citation type="submission" date="2022-08" db="EMBL/GenBank/DDBJ databases">
        <title>Genome Sequence of Fusarium decemcellulare.</title>
        <authorList>
            <person name="Buettner E."/>
        </authorList>
    </citation>
    <scope>NUCLEOTIDE SEQUENCE</scope>
    <source>
        <strain evidence="1">Babe19</strain>
    </source>
</reference>
<name>A0ACC1SSN8_9HYPO</name>
<accession>A0ACC1SSN8</accession>
<sequence>MIDVGYLAFWNLGIFALAICVLSGCRTSMERNYSIVNWPRETVGLIWGDECMNATADFIPDVYKLGASGMCRVVDGKTSCKSKFPPSLNLAKFILEDLEEANSTESSEVSAVLQDCREAIDKPIKHSTAEKLGIAMISFLIVSIFLNIISVAVAAAAGAFGIPTTCILIVDALFIFTALILCIAMMNYEGGGYLKNVSGKDFSDREMIGIAIWMLLGMLIARALSNPFLFVGALAIILPIVLVYVLFLVRTRGFFAVPAEQDTRGSRLPQAFSSSFNAQELATPQKDLREDIAASSKLEYFGTTKTRDPSPVLSALDSEQSTPFSESHRTVWALGPRDPFRGVLDFLLAIEVSPSVRSGTYCLPAFGVNVLATVGAHNRCDVFGAHDGGIASHDAQLLKVFLEGCVVGLVTVLFARRIATTFD</sequence>
<protein>
    <submittedName>
        <fullName evidence="1">Uncharacterized protein</fullName>
    </submittedName>
</protein>
<gene>
    <name evidence="1" type="ORF">NM208_g2565</name>
</gene>